<comment type="caution">
    <text evidence="1">The sequence shown here is derived from an EMBL/GenBank/DDBJ whole genome shotgun (WGS) entry which is preliminary data.</text>
</comment>
<protein>
    <submittedName>
        <fullName evidence="1">Uncharacterized protein</fullName>
    </submittedName>
</protein>
<proteinExistence type="predicted"/>
<accession>X1TE65</accession>
<sequence>MNNQLINEQVDPMTGEPVQFTTVPPTPSNELGSAKPLFNDGSKNYAQSIYGDVAQRQNSLGSNAPLFKKSCG</sequence>
<name>X1TE65_9ZZZZ</name>
<gene>
    <name evidence="1" type="ORF">S12H4_24472</name>
</gene>
<reference evidence="1" key="1">
    <citation type="journal article" date="2014" name="Front. Microbiol.">
        <title>High frequency of phylogenetically diverse reductive dehalogenase-homologous genes in deep subseafloor sedimentary metagenomes.</title>
        <authorList>
            <person name="Kawai M."/>
            <person name="Futagami T."/>
            <person name="Toyoda A."/>
            <person name="Takaki Y."/>
            <person name="Nishi S."/>
            <person name="Hori S."/>
            <person name="Arai W."/>
            <person name="Tsubouchi T."/>
            <person name="Morono Y."/>
            <person name="Uchiyama I."/>
            <person name="Ito T."/>
            <person name="Fujiyama A."/>
            <person name="Inagaki F."/>
            <person name="Takami H."/>
        </authorList>
    </citation>
    <scope>NUCLEOTIDE SEQUENCE</scope>
    <source>
        <strain evidence="1">Expedition CK06-06</strain>
    </source>
</reference>
<organism evidence="1">
    <name type="scientific">marine sediment metagenome</name>
    <dbReference type="NCBI Taxonomy" id="412755"/>
    <lineage>
        <taxon>unclassified sequences</taxon>
        <taxon>metagenomes</taxon>
        <taxon>ecological metagenomes</taxon>
    </lineage>
</organism>
<evidence type="ECO:0000313" key="1">
    <source>
        <dbReference type="EMBL" id="GAI78334.1"/>
    </source>
</evidence>
<feature type="non-terminal residue" evidence="1">
    <location>
        <position position="72"/>
    </location>
</feature>
<dbReference type="AlphaFoldDB" id="X1TE65"/>
<dbReference type="EMBL" id="BARW01013294">
    <property type="protein sequence ID" value="GAI78334.1"/>
    <property type="molecule type" value="Genomic_DNA"/>
</dbReference>